<feature type="compositionally biased region" description="Polar residues" evidence="1">
    <location>
        <begin position="163"/>
        <end position="179"/>
    </location>
</feature>
<feature type="compositionally biased region" description="Basic and acidic residues" evidence="1">
    <location>
        <begin position="180"/>
        <end position="189"/>
    </location>
</feature>
<organism evidence="2">
    <name type="scientific">Cyprideis torosa</name>
    <dbReference type="NCBI Taxonomy" id="163714"/>
    <lineage>
        <taxon>Eukaryota</taxon>
        <taxon>Metazoa</taxon>
        <taxon>Ecdysozoa</taxon>
        <taxon>Arthropoda</taxon>
        <taxon>Crustacea</taxon>
        <taxon>Oligostraca</taxon>
        <taxon>Ostracoda</taxon>
        <taxon>Podocopa</taxon>
        <taxon>Podocopida</taxon>
        <taxon>Cytherocopina</taxon>
        <taxon>Cytheroidea</taxon>
        <taxon>Cytherideidae</taxon>
        <taxon>Cyprideis</taxon>
    </lineage>
</organism>
<feature type="compositionally biased region" description="Pro residues" evidence="1">
    <location>
        <begin position="70"/>
        <end position="84"/>
    </location>
</feature>
<dbReference type="EMBL" id="OB660344">
    <property type="protein sequence ID" value="CAD7224303.1"/>
    <property type="molecule type" value="Genomic_DNA"/>
</dbReference>
<reference evidence="2" key="1">
    <citation type="submission" date="2020-11" db="EMBL/GenBank/DDBJ databases">
        <authorList>
            <person name="Tran Van P."/>
        </authorList>
    </citation>
    <scope>NUCLEOTIDE SEQUENCE</scope>
</reference>
<feature type="compositionally biased region" description="Pro residues" evidence="1">
    <location>
        <begin position="196"/>
        <end position="210"/>
    </location>
</feature>
<sequence>MNKDFDAFAKMRQTAALLLCNGLGAGTKAEFYLSWQPRLMQLNHRLVRGSSNLEPQRCQEEPKSNGVTDPLPPSRAPVISPPRLDPGQVETATILQRTAEVHRLPIIELERLRYSIKISTSGVPKIRRFQADEKVAISQRQTAAALQRPWCRDEGRILPQLATVANATEPSPREGSSNLEPHRCQEEPKNNGVTDPLPPSRAPVISPPRLDPGQVETATILQRTAGQERGYPSIKHLRLFRLQKSANRRTRETSLFHQDFYFRSSKDSSVSREHVLVASNLEEIQRHAVTKLLSAIPAAFDLRQGSCCAPEIVSLLLRESFHRGRVSTEMIKGGVCLPMIPRMRSVSEAANRPVKGHIPLNELSIDPI</sequence>
<feature type="region of interest" description="Disordered" evidence="1">
    <location>
        <begin position="50"/>
        <end position="85"/>
    </location>
</feature>
<protein>
    <submittedName>
        <fullName evidence="2">Uncharacterized protein</fullName>
    </submittedName>
</protein>
<name>A0A7R8ZLC6_9CRUS</name>
<accession>A0A7R8ZLC6</accession>
<evidence type="ECO:0000256" key="1">
    <source>
        <dbReference type="SAM" id="MobiDB-lite"/>
    </source>
</evidence>
<gene>
    <name evidence="2" type="ORF">CTOB1V02_LOCUS2270</name>
</gene>
<proteinExistence type="predicted"/>
<feature type="region of interest" description="Disordered" evidence="1">
    <location>
        <begin position="163"/>
        <end position="212"/>
    </location>
</feature>
<dbReference type="AlphaFoldDB" id="A0A7R8ZLC6"/>
<evidence type="ECO:0000313" key="2">
    <source>
        <dbReference type="EMBL" id="CAD7224303.1"/>
    </source>
</evidence>